<dbReference type="Proteomes" id="UP001327560">
    <property type="component" value="Chromosome 7"/>
</dbReference>
<proteinExistence type="predicted"/>
<reference evidence="1 2" key="1">
    <citation type="submission" date="2023-10" db="EMBL/GenBank/DDBJ databases">
        <title>Chromosome-scale genome assembly provides insights into flower coloration mechanisms of Canna indica.</title>
        <authorList>
            <person name="Li C."/>
        </authorList>
    </citation>
    <scope>NUCLEOTIDE SEQUENCE [LARGE SCALE GENOMIC DNA]</scope>
    <source>
        <tissue evidence="1">Flower</tissue>
    </source>
</reference>
<accession>A0AAQ3QLF7</accession>
<organism evidence="1 2">
    <name type="scientific">Canna indica</name>
    <name type="common">Indian-shot</name>
    <dbReference type="NCBI Taxonomy" id="4628"/>
    <lineage>
        <taxon>Eukaryota</taxon>
        <taxon>Viridiplantae</taxon>
        <taxon>Streptophyta</taxon>
        <taxon>Embryophyta</taxon>
        <taxon>Tracheophyta</taxon>
        <taxon>Spermatophyta</taxon>
        <taxon>Magnoliopsida</taxon>
        <taxon>Liliopsida</taxon>
        <taxon>Zingiberales</taxon>
        <taxon>Cannaceae</taxon>
        <taxon>Canna</taxon>
    </lineage>
</organism>
<sequence>MDSATQFNSATETGTMQLIKKKSKSVICCCNWVVWRYVCMEEEGDAQGFSGGRVLGFFGSLWPLLQGVQPVTTAAAVQVRAHRAGFGVYKLSIGAACGLSWPLDCLIIQVLDDSTDPEIKGYDGIPKEIPDPDAKSQKIGMRKKMVNEQLQPSQTLNTRDPGNKRKQILNEENNNLSGYVDQLAQNSENPTIL</sequence>
<evidence type="ECO:0000313" key="1">
    <source>
        <dbReference type="EMBL" id="WOL13933.1"/>
    </source>
</evidence>
<dbReference type="AlphaFoldDB" id="A0AAQ3QLF7"/>
<dbReference type="EMBL" id="CP136896">
    <property type="protein sequence ID" value="WOL13933.1"/>
    <property type="molecule type" value="Genomic_DNA"/>
</dbReference>
<name>A0AAQ3QLF7_9LILI</name>
<evidence type="ECO:0000313" key="2">
    <source>
        <dbReference type="Proteomes" id="UP001327560"/>
    </source>
</evidence>
<gene>
    <name evidence="1" type="ORF">Cni_G22713</name>
</gene>
<protein>
    <submittedName>
        <fullName evidence="1">Uncharacterized protein</fullName>
    </submittedName>
</protein>
<keyword evidence="2" id="KW-1185">Reference proteome</keyword>